<gene>
    <name evidence="3" type="ORF">DWU98_20995</name>
</gene>
<evidence type="ECO:0000259" key="2">
    <source>
        <dbReference type="Pfam" id="PF18920"/>
    </source>
</evidence>
<dbReference type="Proteomes" id="UP000254258">
    <property type="component" value="Unassembled WGS sequence"/>
</dbReference>
<name>A0A370WS12_9GAMM</name>
<dbReference type="RefSeq" id="WP_115497553.1">
    <property type="nucleotide sequence ID" value="NZ_QRBE01000023.1"/>
</dbReference>
<evidence type="ECO:0000313" key="4">
    <source>
        <dbReference type="Proteomes" id="UP000254258"/>
    </source>
</evidence>
<evidence type="ECO:0000313" key="3">
    <source>
        <dbReference type="EMBL" id="RDS78786.1"/>
    </source>
</evidence>
<organism evidence="3 4">
    <name type="scientific">Dyella monticola</name>
    <dbReference type="NCBI Taxonomy" id="1927958"/>
    <lineage>
        <taxon>Bacteria</taxon>
        <taxon>Pseudomonadati</taxon>
        <taxon>Pseudomonadota</taxon>
        <taxon>Gammaproteobacteria</taxon>
        <taxon>Lysobacterales</taxon>
        <taxon>Rhodanobacteraceae</taxon>
        <taxon>Dyella</taxon>
    </lineage>
</organism>
<dbReference type="Pfam" id="PF18920">
    <property type="entry name" value="DUF5671"/>
    <property type="match status" value="1"/>
</dbReference>
<keyword evidence="1" id="KW-1133">Transmembrane helix</keyword>
<comment type="caution">
    <text evidence="3">The sequence shown here is derived from an EMBL/GenBank/DDBJ whole genome shotgun (WGS) entry which is preliminary data.</text>
</comment>
<feature type="transmembrane region" description="Helical" evidence="1">
    <location>
        <begin position="150"/>
        <end position="175"/>
    </location>
</feature>
<dbReference type="InterPro" id="IPR043728">
    <property type="entry name" value="DUF5671"/>
</dbReference>
<evidence type="ECO:0000256" key="1">
    <source>
        <dbReference type="SAM" id="Phobius"/>
    </source>
</evidence>
<feature type="transmembrane region" description="Helical" evidence="1">
    <location>
        <begin position="181"/>
        <end position="203"/>
    </location>
</feature>
<dbReference type="OrthoDB" id="529444at2"/>
<dbReference type="EMBL" id="QRBE01000023">
    <property type="protein sequence ID" value="RDS78786.1"/>
    <property type="molecule type" value="Genomic_DNA"/>
</dbReference>
<keyword evidence="4" id="KW-1185">Reference proteome</keyword>
<accession>A0A370WS12</accession>
<keyword evidence="1" id="KW-0812">Transmembrane</keyword>
<sequence length="212" mass="23699">MASAAQDLDQFVRDALLRGCSRESIDRTLTDAGWTVEQVRAALAAYADVNFAVPVPRPRPYLSAKEAFLYLVMFTTLYVSAYHLGQLLFELINRHFPDLAASYASGYTDTIRWSVAAIIIAFPVFLVFSAKIGRDLKQQVITRQSGVRRWLTYLTLFVAAIVLICDLITLVYSVLGGEMTIRFVLKVLVAGAIAGAIFGYYLWDLRRDELTA</sequence>
<proteinExistence type="predicted"/>
<feature type="domain" description="DUF5671" evidence="2">
    <location>
        <begin position="66"/>
        <end position="200"/>
    </location>
</feature>
<protein>
    <recommendedName>
        <fullName evidence="2">DUF5671 domain-containing protein</fullName>
    </recommendedName>
</protein>
<dbReference type="AlphaFoldDB" id="A0A370WS12"/>
<feature type="transmembrane region" description="Helical" evidence="1">
    <location>
        <begin position="111"/>
        <end position="130"/>
    </location>
</feature>
<feature type="transmembrane region" description="Helical" evidence="1">
    <location>
        <begin position="67"/>
        <end position="89"/>
    </location>
</feature>
<keyword evidence="1" id="KW-0472">Membrane</keyword>
<reference evidence="3 4" key="1">
    <citation type="submission" date="2018-07" db="EMBL/GenBank/DDBJ databases">
        <title>Dyella monticola sp. nov. and Dyella psychrodurans sp. nov. isolated from monsoon evergreen broad-leaved forest soil of Dinghu Mountain, China.</title>
        <authorList>
            <person name="Gao Z."/>
            <person name="Qiu L."/>
        </authorList>
    </citation>
    <scope>NUCLEOTIDE SEQUENCE [LARGE SCALE GENOMIC DNA]</scope>
    <source>
        <strain evidence="3 4">4G-K06</strain>
    </source>
</reference>